<evidence type="ECO:0000313" key="2">
    <source>
        <dbReference type="Proteomes" id="UP000265703"/>
    </source>
</evidence>
<comment type="caution">
    <text evidence="1">The sequence shown here is derived from an EMBL/GenBank/DDBJ whole genome shotgun (WGS) entry which is preliminary data.</text>
</comment>
<accession>A0A397T9K7</accession>
<keyword evidence="2" id="KW-1185">Reference proteome</keyword>
<sequence length="77" mass="8733">MTSTVLSTITSNFFATTFLANAVTFTIITGPALCKCAAFQKSCWKANYQIQKNVLYQVAQFFQDDLYQNDQFLELES</sequence>
<organism evidence="1 2">
    <name type="scientific">Glomus cerebriforme</name>
    <dbReference type="NCBI Taxonomy" id="658196"/>
    <lineage>
        <taxon>Eukaryota</taxon>
        <taxon>Fungi</taxon>
        <taxon>Fungi incertae sedis</taxon>
        <taxon>Mucoromycota</taxon>
        <taxon>Glomeromycotina</taxon>
        <taxon>Glomeromycetes</taxon>
        <taxon>Glomerales</taxon>
        <taxon>Glomeraceae</taxon>
        <taxon>Glomus</taxon>
    </lineage>
</organism>
<protein>
    <submittedName>
        <fullName evidence="1">Uncharacterized protein</fullName>
    </submittedName>
</protein>
<proteinExistence type="predicted"/>
<name>A0A397T9K7_9GLOM</name>
<dbReference type="Proteomes" id="UP000265703">
    <property type="component" value="Unassembled WGS sequence"/>
</dbReference>
<reference evidence="1 2" key="1">
    <citation type="submission" date="2018-06" db="EMBL/GenBank/DDBJ databases">
        <title>Comparative genomics reveals the genomic features of Rhizophagus irregularis, R. cerebriforme, R. diaphanum and Gigaspora rosea, and their symbiotic lifestyle signature.</title>
        <authorList>
            <person name="Morin E."/>
            <person name="San Clemente H."/>
            <person name="Chen E.C.H."/>
            <person name="De La Providencia I."/>
            <person name="Hainaut M."/>
            <person name="Kuo A."/>
            <person name="Kohler A."/>
            <person name="Murat C."/>
            <person name="Tang N."/>
            <person name="Roy S."/>
            <person name="Loubradou J."/>
            <person name="Henrissat B."/>
            <person name="Grigoriev I.V."/>
            <person name="Corradi N."/>
            <person name="Roux C."/>
            <person name="Martin F.M."/>
        </authorList>
    </citation>
    <scope>NUCLEOTIDE SEQUENCE [LARGE SCALE GENOMIC DNA]</scope>
    <source>
        <strain evidence="1 2">DAOM 227022</strain>
    </source>
</reference>
<dbReference type="EMBL" id="QKYT01000071">
    <property type="protein sequence ID" value="RIA94908.1"/>
    <property type="molecule type" value="Genomic_DNA"/>
</dbReference>
<evidence type="ECO:0000313" key="1">
    <source>
        <dbReference type="EMBL" id="RIA94908.1"/>
    </source>
</evidence>
<gene>
    <name evidence="1" type="ORF">C1645_817403</name>
</gene>
<dbReference type="AlphaFoldDB" id="A0A397T9K7"/>